<feature type="region of interest" description="Disordered" evidence="10">
    <location>
        <begin position="196"/>
        <end position="232"/>
    </location>
</feature>
<feature type="compositionally biased region" description="Low complexity" evidence="10">
    <location>
        <begin position="208"/>
        <end position="218"/>
    </location>
</feature>
<dbReference type="Proteomes" id="UP001595976">
    <property type="component" value="Unassembled WGS sequence"/>
</dbReference>
<keyword evidence="3 9" id="KW-1003">Cell membrane</keyword>
<sequence>MFDIAWSEMVLIGAVALVVIGPKDLPRVLRTVGQTVAKVRRMAAEFQGQFNEAMREAELADLKKQVEDVGGSVSSALNSDYKPIEEPKDFSAPAATGDVAKPDEAALKEAEAKLAALPVPEPPPPPVGLAAETPAVKPKRARKPKAEPATPAAEAEAADPGKAAAGPARARRAKAAGAAKLAEMEAPAAKQRVAAAKPAAKVAKKAAARPAGKPGPKAAVKKAAVKGEGSSA</sequence>
<evidence type="ECO:0000256" key="9">
    <source>
        <dbReference type="HAMAP-Rule" id="MF_00237"/>
    </source>
</evidence>
<keyword evidence="5 9" id="KW-0653">Protein transport</keyword>
<accession>A0ABW0EX75</accession>
<dbReference type="InterPro" id="IPR003369">
    <property type="entry name" value="TatA/B/E"/>
</dbReference>
<evidence type="ECO:0000256" key="5">
    <source>
        <dbReference type="ARBA" id="ARBA00022927"/>
    </source>
</evidence>
<comment type="subcellular location">
    <subcellularLocation>
        <location evidence="9">Cell membrane</location>
        <topology evidence="9">Single-pass membrane protein</topology>
    </subcellularLocation>
    <subcellularLocation>
        <location evidence="1">Membrane</location>
        <topology evidence="1">Single-pass membrane protein</topology>
    </subcellularLocation>
</comment>
<dbReference type="EMBL" id="JBHSLI010000001">
    <property type="protein sequence ID" value="MFC5291502.1"/>
    <property type="molecule type" value="Genomic_DNA"/>
</dbReference>
<dbReference type="PANTHER" id="PTHR33162">
    <property type="entry name" value="SEC-INDEPENDENT PROTEIN TRANSLOCASE PROTEIN TATA, CHLOROPLASTIC"/>
    <property type="match status" value="1"/>
</dbReference>
<protein>
    <recommendedName>
        <fullName evidence="9">Sec-independent protein translocase protein TatB</fullName>
    </recommendedName>
</protein>
<comment type="similarity">
    <text evidence="9">Belongs to the TatB family.</text>
</comment>
<name>A0ABW0EX75_9HYPH</name>
<dbReference type="Pfam" id="PF02416">
    <property type="entry name" value="TatA_B_E"/>
    <property type="match status" value="1"/>
</dbReference>
<keyword evidence="7 9" id="KW-0811">Translocation</keyword>
<dbReference type="InterPro" id="IPR018448">
    <property type="entry name" value="TatB"/>
</dbReference>
<dbReference type="PANTHER" id="PTHR33162:SF1">
    <property type="entry name" value="SEC-INDEPENDENT PROTEIN TRANSLOCASE PROTEIN TATA, CHLOROPLASTIC"/>
    <property type="match status" value="1"/>
</dbReference>
<gene>
    <name evidence="9 11" type="primary">tatB</name>
    <name evidence="11" type="ORF">ACFPK2_00680</name>
</gene>
<evidence type="ECO:0000313" key="11">
    <source>
        <dbReference type="EMBL" id="MFC5291502.1"/>
    </source>
</evidence>
<dbReference type="RefSeq" id="WP_260349681.1">
    <property type="nucleotide sequence ID" value="NZ_JAOAOS010000026.1"/>
</dbReference>
<comment type="subunit">
    <text evidence="9">The Tat system comprises two distinct complexes: a TatABC complex, containing multiple copies of TatA, TatB and TatC subunits, and a separate TatA complex, containing only TatA subunits. Substrates initially bind to the TatABC complex, which probably triggers association of the separate TatA complex to form the active translocon.</text>
</comment>
<keyword evidence="6 9" id="KW-1133">Transmembrane helix</keyword>
<feature type="region of interest" description="Disordered" evidence="10">
    <location>
        <begin position="117"/>
        <end position="179"/>
    </location>
</feature>
<feature type="region of interest" description="Disordered" evidence="10">
    <location>
        <begin position="77"/>
        <end position="96"/>
    </location>
</feature>
<reference evidence="12" key="1">
    <citation type="journal article" date="2019" name="Int. J. Syst. Evol. Microbiol.">
        <title>The Global Catalogue of Microorganisms (GCM) 10K type strain sequencing project: providing services to taxonomists for standard genome sequencing and annotation.</title>
        <authorList>
            <consortium name="The Broad Institute Genomics Platform"/>
            <consortium name="The Broad Institute Genome Sequencing Center for Infectious Disease"/>
            <person name="Wu L."/>
            <person name="Ma J."/>
        </authorList>
    </citation>
    <scope>NUCLEOTIDE SEQUENCE [LARGE SCALE GENOMIC DNA]</scope>
    <source>
        <strain evidence="12">CGMCC 1.15643</strain>
    </source>
</reference>
<keyword evidence="12" id="KW-1185">Reference proteome</keyword>
<comment type="function">
    <text evidence="9">Part of the twin-arginine translocation (Tat) system that transports large folded proteins containing a characteristic twin-arginine motif in their signal peptide across membranes. Together with TatC, TatB is part of a receptor directly interacting with Tat signal peptides. TatB may form an oligomeric binding site that transiently accommodates folded Tat precursor proteins before their translocation.</text>
</comment>
<organism evidence="11 12">
    <name type="scientific">Bosea minatitlanensis</name>
    <dbReference type="NCBI Taxonomy" id="128782"/>
    <lineage>
        <taxon>Bacteria</taxon>
        <taxon>Pseudomonadati</taxon>
        <taxon>Pseudomonadota</taxon>
        <taxon>Alphaproteobacteria</taxon>
        <taxon>Hyphomicrobiales</taxon>
        <taxon>Boseaceae</taxon>
        <taxon>Bosea</taxon>
    </lineage>
</organism>
<evidence type="ECO:0000256" key="10">
    <source>
        <dbReference type="SAM" id="MobiDB-lite"/>
    </source>
</evidence>
<dbReference type="NCBIfam" id="TIGR01410">
    <property type="entry name" value="tatB"/>
    <property type="match status" value="1"/>
</dbReference>
<dbReference type="HAMAP" id="MF_00237">
    <property type="entry name" value="TatB"/>
    <property type="match status" value="1"/>
</dbReference>
<evidence type="ECO:0000256" key="8">
    <source>
        <dbReference type="ARBA" id="ARBA00023136"/>
    </source>
</evidence>
<evidence type="ECO:0000256" key="4">
    <source>
        <dbReference type="ARBA" id="ARBA00022692"/>
    </source>
</evidence>
<evidence type="ECO:0000256" key="1">
    <source>
        <dbReference type="ARBA" id="ARBA00004167"/>
    </source>
</evidence>
<evidence type="ECO:0000256" key="6">
    <source>
        <dbReference type="ARBA" id="ARBA00022989"/>
    </source>
</evidence>
<evidence type="ECO:0000256" key="7">
    <source>
        <dbReference type="ARBA" id="ARBA00023010"/>
    </source>
</evidence>
<proteinExistence type="inferred from homology"/>
<keyword evidence="2 9" id="KW-0813">Transport</keyword>
<comment type="caution">
    <text evidence="11">The sequence shown here is derived from an EMBL/GenBank/DDBJ whole genome shotgun (WGS) entry which is preliminary data.</text>
</comment>
<feature type="compositionally biased region" description="Low complexity" evidence="10">
    <location>
        <begin position="147"/>
        <end position="168"/>
    </location>
</feature>
<dbReference type="PRINTS" id="PR01506">
    <property type="entry name" value="TATBPROTEIN"/>
</dbReference>
<keyword evidence="8 9" id="KW-0472">Membrane</keyword>
<evidence type="ECO:0000313" key="12">
    <source>
        <dbReference type="Proteomes" id="UP001595976"/>
    </source>
</evidence>
<evidence type="ECO:0000256" key="2">
    <source>
        <dbReference type="ARBA" id="ARBA00022448"/>
    </source>
</evidence>
<evidence type="ECO:0000256" key="3">
    <source>
        <dbReference type="ARBA" id="ARBA00022475"/>
    </source>
</evidence>
<dbReference type="Gene3D" id="1.20.5.3310">
    <property type="match status" value="1"/>
</dbReference>
<keyword evidence="4 9" id="KW-0812">Transmembrane</keyword>